<dbReference type="RefSeq" id="WP_191706915.1">
    <property type="nucleotide sequence ID" value="NZ_JACSQA010000007.1"/>
</dbReference>
<reference evidence="1 2" key="1">
    <citation type="submission" date="2020-08" db="EMBL/GenBank/DDBJ databases">
        <title>A Genomic Blueprint of the Chicken Gut Microbiome.</title>
        <authorList>
            <person name="Gilroy R."/>
            <person name="Ravi A."/>
            <person name="Getino M."/>
            <person name="Pursley I."/>
            <person name="Horton D.L."/>
            <person name="Alikhan N.-F."/>
            <person name="Baker D."/>
            <person name="Gharbi K."/>
            <person name="Hall N."/>
            <person name="Watson M."/>
            <person name="Adriaenssens E.M."/>
            <person name="Foster-Nyarko E."/>
            <person name="Jarju S."/>
            <person name="Secka A."/>
            <person name="Antonio M."/>
            <person name="Oren A."/>
            <person name="Chaudhuri R."/>
            <person name="La Ragione R.M."/>
            <person name="Hildebrand F."/>
            <person name="Pallen M.J."/>
        </authorList>
    </citation>
    <scope>NUCLEOTIDE SEQUENCE [LARGE SCALE GENOMIC DNA]</scope>
    <source>
        <strain evidence="1 2">Re31</strain>
    </source>
</reference>
<comment type="caution">
    <text evidence="1">The sequence shown here is derived from an EMBL/GenBank/DDBJ whole genome shotgun (WGS) entry which is preliminary data.</text>
</comment>
<accession>A0ABR8XB64</accession>
<sequence>MEQLPIWNAVGIEPPLDITTNGWQPGMKPSAQHMNWLFNRAYKALQELQLNTILKEQKGAANGVATLDALKKIPLAQFPKITSNEITDKTVTNLKLADDIKVGSLANLTTTQKANVVAAINEILSGLTSHTGNTGVHINSTERTRWNGAQLTKLTQDAGHAKGLPSSKDANDITEPGFYLTSTDALNVPATLGTLMHIERNSGFAIQIHWATADGKMNTRYKNNSTWSAWAPYETAASVDSKIDAVKNAAQMKKITLDSGGVTINNQSTTTNLLDLIVSRGIGAHTFYSINGGPGNPPGATSVRGIAHMTNTNNGWVIAVDYLNNWFVNFIDAGNWRGWKRLGEDSLAQMFKLTQDNGRLKTTTVTDLNNLIESGFYYCGSGVIDNKPMSSIGTMIVMQYGSSTTMQLFISMGSVQRMFARYLNNGTWGSWWEYARSVDLENTNSKIGTINTTILDMQDHLGLLRPYEEGSVVTNYMITLLNGVTPYNDTLGRPVYRKTGKIVEIFGYVTGITAANTKIANIPVGFRPPMERYCAGITSTVNTARFARWKLMTNGDLIMENTNDGQFNVNSNTFWEFHFIYSVEEVAFG</sequence>
<dbReference type="CDD" id="cd19958">
    <property type="entry name" value="pyocin_knob"/>
    <property type="match status" value="2"/>
</dbReference>
<gene>
    <name evidence="1" type="ORF">H9636_07040</name>
</gene>
<name>A0ABR8XB64_9BACL</name>
<evidence type="ECO:0000313" key="2">
    <source>
        <dbReference type="Proteomes" id="UP000640930"/>
    </source>
</evidence>
<protein>
    <submittedName>
        <fullName evidence="1">Uncharacterized protein</fullName>
    </submittedName>
</protein>
<proteinExistence type="predicted"/>
<dbReference type="Proteomes" id="UP000640930">
    <property type="component" value="Unassembled WGS sequence"/>
</dbReference>
<organism evidence="1 2">
    <name type="scientific">Ureibacillus galli</name>
    <dbReference type="NCBI Taxonomy" id="2762222"/>
    <lineage>
        <taxon>Bacteria</taxon>
        <taxon>Bacillati</taxon>
        <taxon>Bacillota</taxon>
        <taxon>Bacilli</taxon>
        <taxon>Bacillales</taxon>
        <taxon>Caryophanaceae</taxon>
        <taxon>Ureibacillus</taxon>
    </lineage>
</organism>
<keyword evidence="2" id="KW-1185">Reference proteome</keyword>
<dbReference type="EMBL" id="JACSQA010000007">
    <property type="protein sequence ID" value="MBD8026412.1"/>
    <property type="molecule type" value="Genomic_DNA"/>
</dbReference>
<evidence type="ECO:0000313" key="1">
    <source>
        <dbReference type="EMBL" id="MBD8026412.1"/>
    </source>
</evidence>